<sequence>MRGSPEEQAGASRALADEVGSTSLAALLDAAVDRAEEAELLLTRYEDGAPLVAVDARRSLRLRVAFAELQRWVDELDLAGRDAEVRDETSRLLAFYLHLLTHAFERGIRAEHDRFAIRGRGPLTGAPAARLATLRERVRAA</sequence>
<accession>A0ABT8ITE1</accession>
<dbReference type="EMBL" id="JAROCB010000001">
    <property type="protein sequence ID" value="MDN4596067.1"/>
    <property type="molecule type" value="Genomic_DNA"/>
</dbReference>
<dbReference type="Proteomes" id="UP001174210">
    <property type="component" value="Unassembled WGS sequence"/>
</dbReference>
<comment type="caution">
    <text evidence="1">The sequence shown here is derived from an EMBL/GenBank/DDBJ whole genome shotgun (WGS) entry which is preliminary data.</text>
</comment>
<gene>
    <name evidence="1" type="ORF">P5G59_02840</name>
</gene>
<evidence type="ECO:0000313" key="2">
    <source>
        <dbReference type="Proteomes" id="UP001174210"/>
    </source>
</evidence>
<proteinExistence type="predicted"/>
<keyword evidence="2" id="KW-1185">Reference proteome</keyword>
<reference evidence="1" key="1">
    <citation type="submission" date="2023-03" db="EMBL/GenBank/DDBJ databases">
        <title>MT1 and MT2 Draft Genomes of Novel Species.</title>
        <authorList>
            <person name="Venkateswaran K."/>
        </authorList>
    </citation>
    <scope>NUCLEOTIDE SEQUENCE</scope>
    <source>
        <strain evidence="1">F6_8S_P_1A</strain>
    </source>
</reference>
<organism evidence="1 2">
    <name type="scientific">Leifsonia virtsii</name>
    <dbReference type="NCBI Taxonomy" id="3035915"/>
    <lineage>
        <taxon>Bacteria</taxon>
        <taxon>Bacillati</taxon>
        <taxon>Actinomycetota</taxon>
        <taxon>Actinomycetes</taxon>
        <taxon>Micrococcales</taxon>
        <taxon>Microbacteriaceae</taxon>
        <taxon>Leifsonia</taxon>
    </lineage>
</organism>
<evidence type="ECO:0000313" key="1">
    <source>
        <dbReference type="EMBL" id="MDN4596067.1"/>
    </source>
</evidence>
<protein>
    <submittedName>
        <fullName evidence="1">Uncharacterized protein</fullName>
    </submittedName>
</protein>
<name>A0ABT8ITE1_9MICO</name>
<dbReference type="RefSeq" id="WP_301215744.1">
    <property type="nucleotide sequence ID" value="NZ_JAROCB010000001.1"/>
</dbReference>